<evidence type="ECO:0000259" key="1">
    <source>
        <dbReference type="PROSITE" id="PS51178"/>
    </source>
</evidence>
<dbReference type="RefSeq" id="WP_232594868.1">
    <property type="nucleotide sequence ID" value="NZ_BSPD01000002.1"/>
</dbReference>
<dbReference type="PROSITE" id="PS51178">
    <property type="entry name" value="PASTA"/>
    <property type="match status" value="1"/>
</dbReference>
<organism evidence="2 3">
    <name type="scientific">Marinibactrum halimedae</name>
    <dbReference type="NCBI Taxonomy" id="1444977"/>
    <lineage>
        <taxon>Bacteria</taxon>
        <taxon>Pseudomonadati</taxon>
        <taxon>Pseudomonadota</taxon>
        <taxon>Gammaproteobacteria</taxon>
        <taxon>Cellvibrionales</taxon>
        <taxon>Cellvibrionaceae</taxon>
        <taxon>Marinibactrum</taxon>
    </lineage>
</organism>
<evidence type="ECO:0000313" key="3">
    <source>
        <dbReference type="Proteomes" id="UP001156870"/>
    </source>
</evidence>
<dbReference type="Gene3D" id="3.30.10.20">
    <property type="match status" value="1"/>
</dbReference>
<name>A0AA37WKB2_9GAMM</name>
<dbReference type="SMART" id="SM00740">
    <property type="entry name" value="PASTA"/>
    <property type="match status" value="1"/>
</dbReference>
<protein>
    <recommendedName>
        <fullName evidence="1">PASTA domain-containing protein</fullName>
    </recommendedName>
</protein>
<keyword evidence="3" id="KW-1185">Reference proteome</keyword>
<feature type="domain" description="PASTA" evidence="1">
    <location>
        <begin position="393"/>
        <end position="459"/>
    </location>
</feature>
<dbReference type="Proteomes" id="UP001156870">
    <property type="component" value="Unassembled WGS sequence"/>
</dbReference>
<sequence length="472" mass="53104">MISQPVIFLQSVQRSIYQLRDTLNELPAIREVSYFAPEVQTTPPNVQSVRDYIDEQHLVDVDRRTRVGLYRFYLMLFEKLSFCSLNKPMSVVGFFEQHVQISLQEEERKALGAFYHDFSQQVANLTLTLEGFLAQLFLPHMDAMDVGLPQGGESLRAQIFQNFFSKLPGGLGFIHTQLARLAQLLTQLKGQVDTLQAQTPQFDFPEFKQGAFIQFDEEGEFLRQSQACLTDLLDWVEKLNLTLRDVSIPDSVPDKTSMLLEAYYSLSYQLLSSRLEITDQLQTFFSKHQELLHFLDTLSSIDKADFRPLPAPEKTNANSIISETGQVLSRVNNTIALSGYQVANVDMELKVVTNQLGEPVSISSLKEKDQYTSDQVGTMKFSLVKSGVNKGAQSEQKVPDVVGDTENYARSKLIQYGFKPFVQYRLTRDDSQDGRVIEQSPEPLSAASSGASVGIEIGRYVSGGLAHFSSDE</sequence>
<gene>
    <name evidence="2" type="ORF">GCM10007877_00750</name>
</gene>
<reference evidence="2 3" key="1">
    <citation type="journal article" date="2014" name="Int. J. Syst. Evol. Microbiol.">
        <title>Complete genome sequence of Corynebacterium casei LMG S-19264T (=DSM 44701T), isolated from a smear-ripened cheese.</title>
        <authorList>
            <consortium name="US DOE Joint Genome Institute (JGI-PGF)"/>
            <person name="Walter F."/>
            <person name="Albersmeier A."/>
            <person name="Kalinowski J."/>
            <person name="Ruckert C."/>
        </authorList>
    </citation>
    <scope>NUCLEOTIDE SEQUENCE [LARGE SCALE GENOMIC DNA]</scope>
    <source>
        <strain evidence="2 3">NBRC 110095</strain>
    </source>
</reference>
<dbReference type="InterPro" id="IPR005543">
    <property type="entry name" value="PASTA_dom"/>
</dbReference>
<comment type="caution">
    <text evidence="2">The sequence shown here is derived from an EMBL/GenBank/DDBJ whole genome shotgun (WGS) entry which is preliminary data.</text>
</comment>
<dbReference type="Pfam" id="PF03793">
    <property type="entry name" value="PASTA"/>
    <property type="match status" value="1"/>
</dbReference>
<dbReference type="CDD" id="cd06577">
    <property type="entry name" value="PASTA_pknB"/>
    <property type="match status" value="1"/>
</dbReference>
<dbReference type="AlphaFoldDB" id="A0AA37WKB2"/>
<dbReference type="EMBL" id="BSPD01000002">
    <property type="protein sequence ID" value="GLS24364.1"/>
    <property type="molecule type" value="Genomic_DNA"/>
</dbReference>
<proteinExistence type="predicted"/>
<evidence type="ECO:0000313" key="2">
    <source>
        <dbReference type="EMBL" id="GLS24364.1"/>
    </source>
</evidence>
<accession>A0AA37WKB2</accession>